<reference evidence="1 2" key="1">
    <citation type="journal article" date="2016" name="Nat. Commun.">
        <title>Ectomycorrhizal ecology is imprinted in the genome of the dominant symbiotic fungus Cenococcum geophilum.</title>
        <authorList>
            <consortium name="DOE Joint Genome Institute"/>
            <person name="Peter M."/>
            <person name="Kohler A."/>
            <person name="Ohm R.A."/>
            <person name="Kuo A."/>
            <person name="Krutzmann J."/>
            <person name="Morin E."/>
            <person name="Arend M."/>
            <person name="Barry K.W."/>
            <person name="Binder M."/>
            <person name="Choi C."/>
            <person name="Clum A."/>
            <person name="Copeland A."/>
            <person name="Grisel N."/>
            <person name="Haridas S."/>
            <person name="Kipfer T."/>
            <person name="LaButti K."/>
            <person name="Lindquist E."/>
            <person name="Lipzen A."/>
            <person name="Maire R."/>
            <person name="Meier B."/>
            <person name="Mihaltcheva S."/>
            <person name="Molinier V."/>
            <person name="Murat C."/>
            <person name="Poggeler S."/>
            <person name="Quandt C.A."/>
            <person name="Sperisen C."/>
            <person name="Tritt A."/>
            <person name="Tisserant E."/>
            <person name="Crous P.W."/>
            <person name="Henrissat B."/>
            <person name="Nehls U."/>
            <person name="Egli S."/>
            <person name="Spatafora J.W."/>
            <person name="Grigoriev I.V."/>
            <person name="Martin F.M."/>
        </authorList>
    </citation>
    <scope>NUCLEOTIDE SEQUENCE [LARGE SCALE GENOMIC DNA]</scope>
    <source>
        <strain evidence="1 2">CBS 459.81</strain>
    </source>
</reference>
<dbReference type="Proteomes" id="UP000250266">
    <property type="component" value="Unassembled WGS sequence"/>
</dbReference>
<feature type="non-terminal residue" evidence="1">
    <location>
        <position position="1"/>
    </location>
</feature>
<feature type="non-terminal residue" evidence="1">
    <location>
        <position position="55"/>
    </location>
</feature>
<keyword evidence="2" id="KW-1185">Reference proteome</keyword>
<proteinExistence type="predicted"/>
<dbReference type="OrthoDB" id="3935025at2759"/>
<protein>
    <submittedName>
        <fullName evidence="1">Uncharacterized protein</fullName>
    </submittedName>
</protein>
<dbReference type="AlphaFoldDB" id="A0A8E2JIJ2"/>
<evidence type="ECO:0000313" key="1">
    <source>
        <dbReference type="EMBL" id="OCK83582.1"/>
    </source>
</evidence>
<gene>
    <name evidence="1" type="ORF">K432DRAFT_276893</name>
</gene>
<dbReference type="EMBL" id="KV744857">
    <property type="protein sequence ID" value="OCK83582.1"/>
    <property type="molecule type" value="Genomic_DNA"/>
</dbReference>
<sequence length="55" mass="5973">GELPSQLKESTTVTLRKEAKKDYSLPGSYRPIAVENALTKVIEKVVADRISAAAE</sequence>
<name>A0A8E2JIJ2_9PEZI</name>
<organism evidence="1 2">
    <name type="scientific">Lepidopterella palustris CBS 459.81</name>
    <dbReference type="NCBI Taxonomy" id="1314670"/>
    <lineage>
        <taxon>Eukaryota</taxon>
        <taxon>Fungi</taxon>
        <taxon>Dikarya</taxon>
        <taxon>Ascomycota</taxon>
        <taxon>Pezizomycotina</taxon>
        <taxon>Dothideomycetes</taxon>
        <taxon>Pleosporomycetidae</taxon>
        <taxon>Mytilinidiales</taxon>
        <taxon>Argynnaceae</taxon>
        <taxon>Lepidopterella</taxon>
    </lineage>
</organism>
<evidence type="ECO:0000313" key="2">
    <source>
        <dbReference type="Proteomes" id="UP000250266"/>
    </source>
</evidence>
<accession>A0A8E2JIJ2</accession>